<evidence type="ECO:0000313" key="4">
    <source>
        <dbReference type="Proteomes" id="UP000005239"/>
    </source>
</evidence>
<evidence type="ECO:0000256" key="1">
    <source>
        <dbReference type="SAM" id="MobiDB-lite"/>
    </source>
</evidence>
<dbReference type="EnsemblMetazoa" id="PPA45187.1">
    <property type="protein sequence ID" value="PPA45187.1"/>
    <property type="gene ID" value="WBGene00283556"/>
</dbReference>
<proteinExistence type="predicted"/>
<reference evidence="3" key="2">
    <citation type="submission" date="2022-06" db="UniProtKB">
        <authorList>
            <consortium name="EnsemblMetazoa"/>
        </authorList>
    </citation>
    <scope>IDENTIFICATION</scope>
    <source>
        <strain evidence="3">PS312</strain>
    </source>
</reference>
<protein>
    <submittedName>
        <fullName evidence="3">Uncharacterized protein</fullName>
    </submittedName>
</protein>
<feature type="chain" id="PRO_5043444773" evidence="2">
    <location>
        <begin position="24"/>
        <end position="136"/>
    </location>
</feature>
<accession>A0A8R1Z7Y9</accession>
<name>A0A2A6D1G7_PRIPA</name>
<organism evidence="3 4">
    <name type="scientific">Pristionchus pacificus</name>
    <name type="common">Parasitic nematode worm</name>
    <dbReference type="NCBI Taxonomy" id="54126"/>
    <lineage>
        <taxon>Eukaryota</taxon>
        <taxon>Metazoa</taxon>
        <taxon>Ecdysozoa</taxon>
        <taxon>Nematoda</taxon>
        <taxon>Chromadorea</taxon>
        <taxon>Rhabditida</taxon>
        <taxon>Rhabditina</taxon>
        <taxon>Diplogasteromorpha</taxon>
        <taxon>Diplogasteroidea</taxon>
        <taxon>Neodiplogasteridae</taxon>
        <taxon>Pristionchus</taxon>
    </lineage>
</organism>
<reference evidence="4" key="1">
    <citation type="journal article" date="2008" name="Nat. Genet.">
        <title>The Pristionchus pacificus genome provides a unique perspective on nematode lifestyle and parasitism.</title>
        <authorList>
            <person name="Dieterich C."/>
            <person name="Clifton S.W."/>
            <person name="Schuster L.N."/>
            <person name="Chinwalla A."/>
            <person name="Delehaunty K."/>
            <person name="Dinkelacker I."/>
            <person name="Fulton L."/>
            <person name="Fulton R."/>
            <person name="Godfrey J."/>
            <person name="Minx P."/>
            <person name="Mitreva M."/>
            <person name="Roeseler W."/>
            <person name="Tian H."/>
            <person name="Witte H."/>
            <person name="Yang S.P."/>
            <person name="Wilson R.K."/>
            <person name="Sommer R.J."/>
        </authorList>
    </citation>
    <scope>NUCLEOTIDE SEQUENCE [LARGE SCALE GENOMIC DNA]</scope>
    <source>
        <strain evidence="4">PS312</strain>
    </source>
</reference>
<sequence length="136" mass="15491">MNYPGRLFCLSSLLTLLSHSLSSLRPGLTPSTESAPQCAEDEEEEYRGGRNGMEWNEEENRREEEGNYTINGPSEGEREEKGDGEERHGVRREMRLTGTRLERRVQFSICFFCSVNEAPQQCILSGLACSRSRKEI</sequence>
<evidence type="ECO:0000313" key="3">
    <source>
        <dbReference type="EnsemblMetazoa" id="PPA45187.1"/>
    </source>
</evidence>
<evidence type="ECO:0000256" key="2">
    <source>
        <dbReference type="SAM" id="SignalP"/>
    </source>
</evidence>
<keyword evidence="2" id="KW-0732">Signal</keyword>
<gene>
    <name evidence="3" type="primary">WBGene00283556</name>
</gene>
<keyword evidence="4" id="KW-1185">Reference proteome</keyword>
<accession>A0A2A6D1G7</accession>
<feature type="signal peptide" evidence="2">
    <location>
        <begin position="1"/>
        <end position="23"/>
    </location>
</feature>
<feature type="compositionally biased region" description="Basic and acidic residues" evidence="1">
    <location>
        <begin position="75"/>
        <end position="93"/>
    </location>
</feature>
<feature type="region of interest" description="Disordered" evidence="1">
    <location>
        <begin position="23"/>
        <end position="93"/>
    </location>
</feature>
<dbReference type="AlphaFoldDB" id="A0A2A6D1G7"/>
<dbReference type="Proteomes" id="UP000005239">
    <property type="component" value="Unassembled WGS sequence"/>
</dbReference>